<evidence type="ECO:0000259" key="9">
    <source>
        <dbReference type="PROSITE" id="PS50893"/>
    </source>
</evidence>
<keyword evidence="2" id="KW-0813">Transport</keyword>
<keyword evidence="4 10" id="KW-0067">ATP-binding</keyword>
<evidence type="ECO:0000313" key="10">
    <source>
        <dbReference type="EMBL" id="GGI13447.1"/>
    </source>
</evidence>
<evidence type="ECO:0000256" key="5">
    <source>
        <dbReference type="ARBA" id="ARBA00052482"/>
    </source>
</evidence>
<dbReference type="EC" id="7.6.2.9" evidence="7"/>
<evidence type="ECO:0000256" key="3">
    <source>
        <dbReference type="ARBA" id="ARBA00022741"/>
    </source>
</evidence>
<dbReference type="SMART" id="SM00382">
    <property type="entry name" value="AAA"/>
    <property type="match status" value="1"/>
</dbReference>
<proteinExistence type="inferred from homology"/>
<evidence type="ECO:0000256" key="4">
    <source>
        <dbReference type="ARBA" id="ARBA00022840"/>
    </source>
</evidence>
<organism evidence="10 11">
    <name type="scientific">Gottfriedia solisilvae</name>
    <dbReference type="NCBI Taxonomy" id="1516104"/>
    <lineage>
        <taxon>Bacteria</taxon>
        <taxon>Bacillati</taxon>
        <taxon>Bacillota</taxon>
        <taxon>Bacilli</taxon>
        <taxon>Bacillales</taxon>
        <taxon>Bacillaceae</taxon>
        <taxon>Gottfriedia</taxon>
    </lineage>
</organism>
<evidence type="ECO:0000256" key="2">
    <source>
        <dbReference type="ARBA" id="ARBA00022448"/>
    </source>
</evidence>
<dbReference type="AlphaFoldDB" id="A0A8J3EXS1"/>
<evidence type="ECO:0000313" key="11">
    <source>
        <dbReference type="Proteomes" id="UP000626244"/>
    </source>
</evidence>
<evidence type="ECO:0000256" key="6">
    <source>
        <dbReference type="ARBA" id="ARBA00063934"/>
    </source>
</evidence>
<dbReference type="SUPFAM" id="SSF52540">
    <property type="entry name" value="P-loop containing nucleoside triphosphate hydrolases"/>
    <property type="match status" value="1"/>
</dbReference>
<dbReference type="Gene3D" id="3.40.50.300">
    <property type="entry name" value="P-loop containing nucleotide triphosphate hydrolases"/>
    <property type="match status" value="1"/>
</dbReference>
<reference evidence="11" key="1">
    <citation type="journal article" date="2019" name="Int. J. Syst. Evol. Microbiol.">
        <title>The Global Catalogue of Microorganisms (GCM) 10K type strain sequencing project: providing services to taxonomists for standard genome sequencing and annotation.</title>
        <authorList>
            <consortium name="The Broad Institute Genomics Platform"/>
            <consortium name="The Broad Institute Genome Sequencing Center for Infectious Disease"/>
            <person name="Wu L."/>
            <person name="Ma J."/>
        </authorList>
    </citation>
    <scope>NUCLEOTIDE SEQUENCE [LARGE SCALE GENOMIC DNA]</scope>
    <source>
        <strain evidence="11">CGMCC 1.14993</strain>
    </source>
</reference>
<dbReference type="GO" id="GO:0005524">
    <property type="term" value="F:ATP binding"/>
    <property type="evidence" value="ECO:0007669"/>
    <property type="project" value="UniProtKB-KW"/>
</dbReference>
<dbReference type="PROSITE" id="PS00211">
    <property type="entry name" value="ABC_TRANSPORTER_1"/>
    <property type="match status" value="1"/>
</dbReference>
<dbReference type="PANTHER" id="PTHR43117">
    <property type="entry name" value="OSMOPROTECTANT IMPORT ATP-BINDING PROTEIN OSMV"/>
    <property type="match status" value="1"/>
</dbReference>
<dbReference type="InterPro" id="IPR027417">
    <property type="entry name" value="P-loop_NTPase"/>
</dbReference>
<dbReference type="Proteomes" id="UP000626244">
    <property type="component" value="Unassembled WGS sequence"/>
</dbReference>
<dbReference type="EMBL" id="BMHB01000001">
    <property type="protein sequence ID" value="GGI13447.1"/>
    <property type="molecule type" value="Genomic_DNA"/>
</dbReference>
<comment type="catalytic activity">
    <reaction evidence="5">
        <text>a quaternary ammonium(out) + ATP + H2O = a quaternary ammonium(in) + ADP + phosphate + H(+)</text>
        <dbReference type="Rhea" id="RHEA:11036"/>
        <dbReference type="ChEBI" id="CHEBI:15377"/>
        <dbReference type="ChEBI" id="CHEBI:15378"/>
        <dbReference type="ChEBI" id="CHEBI:30616"/>
        <dbReference type="ChEBI" id="CHEBI:35267"/>
        <dbReference type="ChEBI" id="CHEBI:43474"/>
        <dbReference type="ChEBI" id="CHEBI:456216"/>
        <dbReference type="EC" id="7.6.2.9"/>
    </reaction>
</comment>
<evidence type="ECO:0000256" key="8">
    <source>
        <dbReference type="ARBA" id="ARBA00070305"/>
    </source>
</evidence>
<dbReference type="FunFam" id="3.40.50.300:FF:000425">
    <property type="entry name" value="Probable ABC transporter, ATP-binding subunit"/>
    <property type="match status" value="1"/>
</dbReference>
<gene>
    <name evidence="10" type="primary">opuCA</name>
    <name evidence="10" type="ORF">GCM10007380_17960</name>
</gene>
<dbReference type="GO" id="GO:0016887">
    <property type="term" value="F:ATP hydrolysis activity"/>
    <property type="evidence" value="ECO:0007669"/>
    <property type="project" value="InterPro"/>
</dbReference>
<dbReference type="GO" id="GO:0015418">
    <property type="term" value="F:ABC-type quaternary ammonium compound transporting activity"/>
    <property type="evidence" value="ECO:0007669"/>
    <property type="project" value="UniProtKB-EC"/>
</dbReference>
<dbReference type="PANTHER" id="PTHR43117:SF4">
    <property type="entry name" value="OSMOPROTECTANT IMPORT ATP-BINDING PROTEIN OSMV"/>
    <property type="match status" value="1"/>
</dbReference>
<comment type="similarity">
    <text evidence="1">Belongs to the ABC transporter superfamily.</text>
</comment>
<comment type="caution">
    <text evidence="10">The sequence shown here is derived from an EMBL/GenBank/DDBJ whole genome shotgun (WGS) entry which is preliminary data.</text>
</comment>
<name>A0A8J3EXS1_9BACI</name>
<dbReference type="InterPro" id="IPR003439">
    <property type="entry name" value="ABC_transporter-like_ATP-bd"/>
</dbReference>
<dbReference type="RefSeq" id="WP_087998183.1">
    <property type="nucleotide sequence ID" value="NZ_BMHB01000001.1"/>
</dbReference>
<feature type="domain" description="ABC transporter" evidence="9">
    <location>
        <begin position="2"/>
        <end position="237"/>
    </location>
</feature>
<keyword evidence="11" id="KW-1185">Reference proteome</keyword>
<dbReference type="InterPro" id="IPR003593">
    <property type="entry name" value="AAA+_ATPase"/>
</dbReference>
<evidence type="ECO:0000256" key="1">
    <source>
        <dbReference type="ARBA" id="ARBA00005417"/>
    </source>
</evidence>
<accession>A0A8J3EXS1</accession>
<sequence length="252" mass="28747">MIEFQEISFKHSNGKYAVSDLSFTIEKGECVVLIGPSGCGKTTTVKLLNRLLNPTDGVILFNNENIVDTDIYELRRDFGYVMQQIALFPHFTVEENISIVPQLKKWDKNRIKERVDELLELVNLVPEEFKQRSVADLSGGQQQRVGVARALAADPSVLLMDEPFSALDPVTREQLQKELKLLKDKIKKTILFVTHDLDEAFYIGDRIGIMHNGELVQIGTKEELINQPKNQFVEQFIRRYREKNVVEGGVSL</sequence>
<dbReference type="PROSITE" id="PS50893">
    <property type="entry name" value="ABC_TRANSPORTER_2"/>
    <property type="match status" value="1"/>
</dbReference>
<dbReference type="OrthoDB" id="9802264at2"/>
<evidence type="ECO:0000256" key="7">
    <source>
        <dbReference type="ARBA" id="ARBA00066388"/>
    </source>
</evidence>
<comment type="subunit">
    <text evidence="6">The complex is composed of two ATP-binding proteins (OpuCA), two transmembrane proteins (OpuCB and OpuCD) and a solute-binding protein (OpuCC).</text>
</comment>
<dbReference type="Pfam" id="PF00005">
    <property type="entry name" value="ABC_tran"/>
    <property type="match status" value="1"/>
</dbReference>
<dbReference type="InterPro" id="IPR017871">
    <property type="entry name" value="ABC_transporter-like_CS"/>
</dbReference>
<keyword evidence="3" id="KW-0547">Nucleotide-binding</keyword>
<protein>
    <recommendedName>
        <fullName evidence="8">Carnitine transport ATP-binding protein OpuCA</fullName>
        <ecNumber evidence="7">7.6.2.9</ecNumber>
    </recommendedName>
</protein>